<dbReference type="GO" id="GO:0017046">
    <property type="term" value="F:peptide hormone binding"/>
    <property type="evidence" value="ECO:0007669"/>
    <property type="project" value="TreeGrafter"/>
</dbReference>
<evidence type="ECO:0000256" key="3">
    <source>
        <dbReference type="ARBA" id="ARBA00022989"/>
    </source>
</evidence>
<protein>
    <recommendedName>
        <fullName evidence="5">Receptor ligand binding region domain-containing protein</fullName>
    </recommendedName>
</protein>
<dbReference type="EMBL" id="VCGU01000010">
    <property type="protein sequence ID" value="TRY68878.1"/>
    <property type="molecule type" value="Genomic_DNA"/>
</dbReference>
<evidence type="ECO:0000256" key="4">
    <source>
        <dbReference type="ARBA" id="ARBA00023136"/>
    </source>
</evidence>
<dbReference type="Gene3D" id="3.40.50.2300">
    <property type="match status" value="4"/>
</dbReference>
<sequence>MVHIEFIFLFQSEIWGYKPWLNHKATDSENERAKKAFEAVLTVTASSSYTAEYENFSATVKRLSKRMFNYDYPEQVSMFVANFHDAVLLYATALREVVQEQGMEAKSDGKLIVTKMWKRTISGVSGEVNIDGNGDRKADYALLDMDPVTGEFMVAVGVYRGLNSTFELNDSRPIHWPNRQGLGPPLDEPNCGFDGSRCETGMFRWCISSLFSSFSRKSGEYKPWLNHKATDSENERAKKAFEAVLTVTASSSYTAEYENFSATVKRLSKRMFNYDYPEQVSSFVANFHDAVLLYATALREVVQEQGMEAKSDGKLIVTKMWNRTISGVSGEVNIDGNGDRKADYALLDMDPVTGEFMTVGVYRGLNSTFELNDSRPIHWPNRQGLGPPLDEPNCGFDGSRCETGMCKCLSSLRLINEFDLLSPGIHK</sequence>
<evidence type="ECO:0000256" key="2">
    <source>
        <dbReference type="ARBA" id="ARBA00022692"/>
    </source>
</evidence>
<dbReference type="InterPro" id="IPR052612">
    <property type="entry name" value="ANP_Clearance_Receptor"/>
</dbReference>
<feature type="domain" description="Receptor ligand binding region" evidence="5">
    <location>
        <begin position="231"/>
        <end position="350"/>
    </location>
</feature>
<dbReference type="InterPro" id="IPR001828">
    <property type="entry name" value="ANF_lig-bd_rcpt"/>
</dbReference>
<dbReference type="InterPro" id="IPR028082">
    <property type="entry name" value="Peripla_BP_I"/>
</dbReference>
<keyword evidence="4" id="KW-0472">Membrane</keyword>
<dbReference type="STRING" id="6832.A0A553NTV9"/>
<dbReference type="GO" id="GO:0007165">
    <property type="term" value="P:signal transduction"/>
    <property type="evidence" value="ECO:0007669"/>
    <property type="project" value="TreeGrafter"/>
</dbReference>
<keyword evidence="7" id="KW-1185">Reference proteome</keyword>
<keyword evidence="2" id="KW-0812">Transmembrane</keyword>
<name>A0A553NTV9_TIGCA</name>
<dbReference type="Proteomes" id="UP000318571">
    <property type="component" value="Chromosome 1"/>
</dbReference>
<gene>
    <name evidence="6" type="ORF">TCAL_15075</name>
</gene>
<accession>A0A553NTV9</accession>
<evidence type="ECO:0000313" key="7">
    <source>
        <dbReference type="Proteomes" id="UP000318571"/>
    </source>
</evidence>
<evidence type="ECO:0000259" key="5">
    <source>
        <dbReference type="Pfam" id="PF01094"/>
    </source>
</evidence>
<evidence type="ECO:0000313" key="6">
    <source>
        <dbReference type="EMBL" id="TRY68878.1"/>
    </source>
</evidence>
<organism evidence="6 7">
    <name type="scientific">Tigriopus californicus</name>
    <name type="common">Marine copepod</name>
    <dbReference type="NCBI Taxonomy" id="6832"/>
    <lineage>
        <taxon>Eukaryota</taxon>
        <taxon>Metazoa</taxon>
        <taxon>Ecdysozoa</taxon>
        <taxon>Arthropoda</taxon>
        <taxon>Crustacea</taxon>
        <taxon>Multicrustacea</taxon>
        <taxon>Hexanauplia</taxon>
        <taxon>Copepoda</taxon>
        <taxon>Harpacticoida</taxon>
        <taxon>Harpacticidae</taxon>
        <taxon>Tigriopus</taxon>
    </lineage>
</organism>
<dbReference type="GO" id="GO:0038023">
    <property type="term" value="F:signaling receptor activity"/>
    <property type="evidence" value="ECO:0007669"/>
    <property type="project" value="TreeGrafter"/>
</dbReference>
<reference evidence="6 7" key="1">
    <citation type="journal article" date="2018" name="Nat. Ecol. Evol.">
        <title>Genomic signatures of mitonuclear coevolution across populations of Tigriopus californicus.</title>
        <authorList>
            <person name="Barreto F.S."/>
            <person name="Watson E.T."/>
            <person name="Lima T.G."/>
            <person name="Willett C.S."/>
            <person name="Edmands S."/>
            <person name="Li W."/>
            <person name="Burton R.S."/>
        </authorList>
    </citation>
    <scope>NUCLEOTIDE SEQUENCE [LARGE SCALE GENOMIC DNA]</scope>
    <source>
        <strain evidence="6 7">San Diego</strain>
    </source>
</reference>
<comment type="subcellular location">
    <subcellularLocation>
        <location evidence="1">Membrane</location>
    </subcellularLocation>
</comment>
<dbReference type="SUPFAM" id="SSF53822">
    <property type="entry name" value="Periplasmic binding protein-like I"/>
    <property type="match status" value="2"/>
</dbReference>
<evidence type="ECO:0000256" key="1">
    <source>
        <dbReference type="ARBA" id="ARBA00004370"/>
    </source>
</evidence>
<dbReference type="PANTHER" id="PTHR44755:SF11">
    <property type="entry name" value="ATRIAL NATRIURETIC PEPTIDE RECEPTOR 3 ISOFORM X1"/>
    <property type="match status" value="1"/>
</dbReference>
<dbReference type="GO" id="GO:0016020">
    <property type="term" value="C:membrane"/>
    <property type="evidence" value="ECO:0007669"/>
    <property type="project" value="UniProtKB-SubCell"/>
</dbReference>
<dbReference type="Pfam" id="PF01094">
    <property type="entry name" value="ANF_receptor"/>
    <property type="match status" value="2"/>
</dbReference>
<dbReference type="AlphaFoldDB" id="A0A553NTV9"/>
<keyword evidence="3" id="KW-1133">Transmembrane helix</keyword>
<proteinExistence type="predicted"/>
<feature type="domain" description="Receptor ligand binding region" evidence="5">
    <location>
        <begin position="11"/>
        <end position="146"/>
    </location>
</feature>
<comment type="caution">
    <text evidence="6">The sequence shown here is derived from an EMBL/GenBank/DDBJ whole genome shotgun (WGS) entry which is preliminary data.</text>
</comment>
<dbReference type="PANTHER" id="PTHR44755">
    <property type="entry name" value="NATRIURETIC PEPTIDE RECEPTOR 3-RELATED"/>
    <property type="match status" value="1"/>
</dbReference>